<evidence type="ECO:0000313" key="3">
    <source>
        <dbReference type="EMBL" id="VEG47324.1"/>
    </source>
</evidence>
<dbReference type="EMBL" id="LR134355">
    <property type="protein sequence ID" value="VEG47324.1"/>
    <property type="molecule type" value="Genomic_DNA"/>
</dbReference>
<gene>
    <name evidence="3" type="ORF">NCTC10485_01602</name>
</gene>
<sequence>MRYLPASRSRATVGAAVVAVLVGCSPAPEPAPPSTPSSSAVAPTTAPETTATVVAPPPPAPPPPAPPAPPVDPPPATTHPVTAAELGASWRPDCPVDPAQLRRINLSHIDFEGQTRRGDLVVHQDLADEVIEIFGELYRMRYPIAKMVTLDHYPGASDEASMEDNNTSAFNCRRIPGSGSWSFHARGRAIDINPVLNPFIDGSGAVEPRNGAPFVDRRRVDAGTLHDGGSAVRAFTDRGWVWGGHWRSPLDYQHFEHR</sequence>
<feature type="compositionally biased region" description="Low complexity" evidence="1">
    <location>
        <begin position="36"/>
        <end position="54"/>
    </location>
</feature>
<evidence type="ECO:0000313" key="4">
    <source>
        <dbReference type="Proteomes" id="UP000282551"/>
    </source>
</evidence>
<dbReference type="InterPro" id="IPR009045">
    <property type="entry name" value="Zn_M74/Hedgehog-like"/>
</dbReference>
<protein>
    <submittedName>
        <fullName evidence="3">Uncharacterized protein conserved in bacteria</fullName>
    </submittedName>
</protein>
<dbReference type="PROSITE" id="PS51257">
    <property type="entry name" value="PROKAR_LIPOPROTEIN"/>
    <property type="match status" value="1"/>
</dbReference>
<feature type="region of interest" description="Disordered" evidence="1">
    <location>
        <begin position="24"/>
        <end position="80"/>
    </location>
</feature>
<dbReference type="Pfam" id="PF13539">
    <property type="entry name" value="Peptidase_M15_4"/>
    <property type="match status" value="1"/>
</dbReference>
<evidence type="ECO:0000256" key="1">
    <source>
        <dbReference type="SAM" id="MobiDB-lite"/>
    </source>
</evidence>
<dbReference type="SUPFAM" id="SSF55166">
    <property type="entry name" value="Hedgehog/DD-peptidase"/>
    <property type="match status" value="1"/>
</dbReference>
<organism evidence="3 4">
    <name type="scientific">Mycolicibacterium chitae</name>
    <name type="common">Mycobacterium chitae</name>
    <dbReference type="NCBI Taxonomy" id="1792"/>
    <lineage>
        <taxon>Bacteria</taxon>
        <taxon>Bacillati</taxon>
        <taxon>Actinomycetota</taxon>
        <taxon>Actinomycetes</taxon>
        <taxon>Mycobacteriales</taxon>
        <taxon>Mycobacteriaceae</taxon>
        <taxon>Mycolicibacterium</taxon>
    </lineage>
</organism>
<dbReference type="AlphaFoldDB" id="A0A448I4Q2"/>
<name>A0A448I4Q2_MYCCI</name>
<proteinExistence type="predicted"/>
<reference evidence="3 4" key="1">
    <citation type="submission" date="2018-12" db="EMBL/GenBank/DDBJ databases">
        <authorList>
            <consortium name="Pathogen Informatics"/>
        </authorList>
    </citation>
    <scope>NUCLEOTIDE SEQUENCE [LARGE SCALE GENOMIC DNA]</scope>
    <source>
        <strain evidence="3 4">NCTC10485</strain>
    </source>
</reference>
<dbReference type="GO" id="GO:0008233">
    <property type="term" value="F:peptidase activity"/>
    <property type="evidence" value="ECO:0007669"/>
    <property type="project" value="InterPro"/>
</dbReference>
<feature type="domain" description="Peptidase M15C" evidence="2">
    <location>
        <begin position="177"/>
        <end position="256"/>
    </location>
</feature>
<keyword evidence="4" id="KW-1185">Reference proteome</keyword>
<evidence type="ECO:0000259" key="2">
    <source>
        <dbReference type="Pfam" id="PF13539"/>
    </source>
</evidence>
<dbReference type="Gene3D" id="3.30.1380.10">
    <property type="match status" value="1"/>
</dbReference>
<feature type="compositionally biased region" description="Pro residues" evidence="1">
    <location>
        <begin position="55"/>
        <end position="77"/>
    </location>
</feature>
<dbReference type="RefSeq" id="WP_235666403.1">
    <property type="nucleotide sequence ID" value="NZ_AP022604.1"/>
</dbReference>
<dbReference type="InterPro" id="IPR039561">
    <property type="entry name" value="Peptidase_M15C"/>
</dbReference>
<dbReference type="Proteomes" id="UP000282551">
    <property type="component" value="Chromosome"/>
</dbReference>
<accession>A0A448I4Q2</accession>